<protein>
    <submittedName>
        <fullName evidence="2">Uncharacterized protein</fullName>
    </submittedName>
</protein>
<proteinExistence type="predicted"/>
<keyword evidence="1" id="KW-0812">Transmembrane</keyword>
<feature type="transmembrane region" description="Helical" evidence="1">
    <location>
        <begin position="127"/>
        <end position="144"/>
    </location>
</feature>
<gene>
    <name evidence="2" type="ORF">SAMN05878443_0244</name>
</gene>
<name>A0A1N6EWJ0_9LACT</name>
<keyword evidence="3" id="KW-1185">Reference proteome</keyword>
<sequence length="268" mass="30012">MFTLGRNMDFSYKTNQMIALSSVLTAAIGWMLTRNVLSGVYIGFGVFLTWALVRELDPKHEYAAFLAAAFSFLNVFYYENVQLLVVVWILVLMRIVNGITGKELTTFDIFSVLGLTTYLSLNNGNSIYLMVFILAMVFSVKAGAKTREALIAGAISIGVIAVDRFFINYLSFNRIDYSNTVSLFLIVLIGLSLITFWFLSKDETEDDRGNKVNRSKQLASQILYSATVLLLFFFGGASFNNLIIYLSAISGVIIYFIGSKILNRNRSN</sequence>
<organism evidence="2 3">
    <name type="scientific">Carnobacterium alterfunditum</name>
    <dbReference type="NCBI Taxonomy" id="28230"/>
    <lineage>
        <taxon>Bacteria</taxon>
        <taxon>Bacillati</taxon>
        <taxon>Bacillota</taxon>
        <taxon>Bacilli</taxon>
        <taxon>Lactobacillales</taxon>
        <taxon>Carnobacteriaceae</taxon>
        <taxon>Carnobacterium</taxon>
    </lineage>
</organism>
<feature type="transmembrane region" description="Helical" evidence="1">
    <location>
        <begin position="62"/>
        <end position="92"/>
    </location>
</feature>
<dbReference type="STRING" id="28230.SAMN05878443_0244"/>
<evidence type="ECO:0000313" key="2">
    <source>
        <dbReference type="EMBL" id="SIN87344.1"/>
    </source>
</evidence>
<feature type="transmembrane region" description="Helical" evidence="1">
    <location>
        <begin position="151"/>
        <end position="171"/>
    </location>
</feature>
<feature type="transmembrane region" description="Helical" evidence="1">
    <location>
        <begin position="242"/>
        <end position="262"/>
    </location>
</feature>
<keyword evidence="1" id="KW-0472">Membrane</keyword>
<keyword evidence="1" id="KW-1133">Transmembrane helix</keyword>
<dbReference type="RefSeq" id="WP_034546751.1">
    <property type="nucleotide sequence ID" value="NZ_FSRN01000001.1"/>
</dbReference>
<dbReference type="AlphaFoldDB" id="A0A1N6EWJ0"/>
<feature type="transmembrane region" description="Helical" evidence="1">
    <location>
        <begin position="177"/>
        <end position="198"/>
    </location>
</feature>
<accession>A0A1N6EWJ0</accession>
<reference evidence="3" key="1">
    <citation type="submission" date="2016-11" db="EMBL/GenBank/DDBJ databases">
        <authorList>
            <person name="Varghese N."/>
            <person name="Submissions S."/>
        </authorList>
    </citation>
    <scope>NUCLEOTIDE SEQUENCE [LARGE SCALE GENOMIC DNA]</scope>
    <source>
        <strain evidence="3">313</strain>
    </source>
</reference>
<feature type="transmembrane region" description="Helical" evidence="1">
    <location>
        <begin position="218"/>
        <end position="236"/>
    </location>
</feature>
<dbReference type="eggNOG" id="ENOG50313PR">
    <property type="taxonomic scope" value="Bacteria"/>
</dbReference>
<dbReference type="EMBL" id="FSRN01000001">
    <property type="protein sequence ID" value="SIN87344.1"/>
    <property type="molecule type" value="Genomic_DNA"/>
</dbReference>
<dbReference type="OrthoDB" id="2156233at2"/>
<evidence type="ECO:0000313" key="3">
    <source>
        <dbReference type="Proteomes" id="UP000184758"/>
    </source>
</evidence>
<dbReference type="Proteomes" id="UP000184758">
    <property type="component" value="Unassembled WGS sequence"/>
</dbReference>
<evidence type="ECO:0000256" key="1">
    <source>
        <dbReference type="SAM" id="Phobius"/>
    </source>
</evidence>